<feature type="region of interest" description="Disordered" evidence="1">
    <location>
        <begin position="1"/>
        <end position="41"/>
    </location>
</feature>
<sequence>MKCGFSFTAHPSSPAARYRGQMSQTRETVRHQEDAVPPTQSEGRNLLSALRQHSHYYLNSATVWTRRAASKVGGSNFEKVSVKFVNDATNMSDL</sequence>
<organism evidence="2 3">
    <name type="scientific">Xyrichtys novacula</name>
    <name type="common">Pearly razorfish</name>
    <name type="synonym">Hemipteronotus novacula</name>
    <dbReference type="NCBI Taxonomy" id="13765"/>
    <lineage>
        <taxon>Eukaryota</taxon>
        <taxon>Metazoa</taxon>
        <taxon>Chordata</taxon>
        <taxon>Craniata</taxon>
        <taxon>Vertebrata</taxon>
        <taxon>Euteleostomi</taxon>
        <taxon>Actinopterygii</taxon>
        <taxon>Neopterygii</taxon>
        <taxon>Teleostei</taxon>
        <taxon>Neoteleostei</taxon>
        <taxon>Acanthomorphata</taxon>
        <taxon>Eupercaria</taxon>
        <taxon>Labriformes</taxon>
        <taxon>Labridae</taxon>
        <taxon>Xyrichtys</taxon>
    </lineage>
</organism>
<protein>
    <submittedName>
        <fullName evidence="2">Uncharacterized protein</fullName>
    </submittedName>
</protein>
<dbReference type="Proteomes" id="UP001178508">
    <property type="component" value="Chromosome 22"/>
</dbReference>
<keyword evidence="3" id="KW-1185">Reference proteome</keyword>
<accession>A0AAV1HIE2</accession>
<evidence type="ECO:0000256" key="1">
    <source>
        <dbReference type="SAM" id="MobiDB-lite"/>
    </source>
</evidence>
<gene>
    <name evidence="2" type="ORF">XNOV1_A024811</name>
</gene>
<reference evidence="2" key="1">
    <citation type="submission" date="2023-08" db="EMBL/GenBank/DDBJ databases">
        <authorList>
            <person name="Alioto T."/>
            <person name="Alioto T."/>
            <person name="Gomez Garrido J."/>
        </authorList>
    </citation>
    <scope>NUCLEOTIDE SEQUENCE</scope>
</reference>
<name>A0AAV1HIE2_XYRNO</name>
<dbReference type="AlphaFoldDB" id="A0AAV1HIE2"/>
<proteinExistence type="predicted"/>
<dbReference type="EMBL" id="OY660885">
    <property type="protein sequence ID" value="CAJ1085596.1"/>
    <property type="molecule type" value="Genomic_DNA"/>
</dbReference>
<evidence type="ECO:0000313" key="3">
    <source>
        <dbReference type="Proteomes" id="UP001178508"/>
    </source>
</evidence>
<evidence type="ECO:0000313" key="2">
    <source>
        <dbReference type="EMBL" id="CAJ1085596.1"/>
    </source>
</evidence>